<evidence type="ECO:0000313" key="1">
    <source>
        <dbReference type="EMBL" id="MBB4698549.1"/>
    </source>
</evidence>
<protein>
    <submittedName>
        <fullName evidence="1">Uncharacterized protein</fullName>
    </submittedName>
</protein>
<keyword evidence="2" id="KW-1185">Reference proteome</keyword>
<sequence>MPRIPLILLVCGVLAAAPVLWRWFARASDTQVRRINQ</sequence>
<dbReference type="AlphaFoldDB" id="A0A7W7D1E8"/>
<dbReference type="EMBL" id="JACHND010000001">
    <property type="protein sequence ID" value="MBB4698549.1"/>
    <property type="molecule type" value="Genomic_DNA"/>
</dbReference>
<proteinExistence type="predicted"/>
<organism evidence="1 2">
    <name type="scientific">Sphaerisporangium siamense</name>
    <dbReference type="NCBI Taxonomy" id="795645"/>
    <lineage>
        <taxon>Bacteria</taxon>
        <taxon>Bacillati</taxon>
        <taxon>Actinomycetota</taxon>
        <taxon>Actinomycetes</taxon>
        <taxon>Streptosporangiales</taxon>
        <taxon>Streptosporangiaceae</taxon>
        <taxon>Sphaerisporangium</taxon>
    </lineage>
</organism>
<accession>A0A7W7D1E8</accession>
<reference evidence="1 2" key="1">
    <citation type="submission" date="2020-08" db="EMBL/GenBank/DDBJ databases">
        <title>Sequencing the genomes of 1000 actinobacteria strains.</title>
        <authorList>
            <person name="Klenk H.-P."/>
        </authorList>
    </citation>
    <scope>NUCLEOTIDE SEQUENCE [LARGE SCALE GENOMIC DNA]</scope>
    <source>
        <strain evidence="1 2">DSM 45784</strain>
    </source>
</reference>
<gene>
    <name evidence="1" type="ORF">BJ982_000093</name>
</gene>
<dbReference type="Proteomes" id="UP000542210">
    <property type="component" value="Unassembled WGS sequence"/>
</dbReference>
<evidence type="ECO:0000313" key="2">
    <source>
        <dbReference type="Proteomes" id="UP000542210"/>
    </source>
</evidence>
<comment type="caution">
    <text evidence="1">The sequence shown here is derived from an EMBL/GenBank/DDBJ whole genome shotgun (WGS) entry which is preliminary data.</text>
</comment>
<name>A0A7W7D1E8_9ACTN</name>